<name>A0A2P8EWV3_9GAMM</name>
<comment type="similarity">
    <text evidence="1 2">Belongs to the UPF0235 family.</text>
</comment>
<dbReference type="AlphaFoldDB" id="A0A2P8EWV3"/>
<dbReference type="InterPro" id="IPR003746">
    <property type="entry name" value="DUF167"/>
</dbReference>
<evidence type="ECO:0000313" key="3">
    <source>
        <dbReference type="EMBL" id="PSL13938.1"/>
    </source>
</evidence>
<sequence length="98" mass="10661">MAASYYQWQDGDLILRCHLQPKASRDEISGLHGDSVKIRIAAPPIDGRANTALIKFLAKAFGVAKRDVSILSGESGREKRVRIQAPVKFPDGLALSSD</sequence>
<dbReference type="SUPFAM" id="SSF69786">
    <property type="entry name" value="YggU-like"/>
    <property type="match status" value="1"/>
</dbReference>
<dbReference type="EMBL" id="PYGI01000010">
    <property type="protein sequence ID" value="PSL13938.1"/>
    <property type="molecule type" value="Genomic_DNA"/>
</dbReference>
<dbReference type="Proteomes" id="UP000242133">
    <property type="component" value="Unassembled WGS sequence"/>
</dbReference>
<reference evidence="3 4" key="1">
    <citation type="submission" date="2018-03" db="EMBL/GenBank/DDBJ databases">
        <title>Genomic Encyclopedia of Archaeal and Bacterial Type Strains, Phase II (KMG-II): from individual species to whole genera.</title>
        <authorList>
            <person name="Goeker M."/>
        </authorList>
    </citation>
    <scope>NUCLEOTIDE SEQUENCE [LARGE SCALE GENOMIC DNA]</scope>
    <source>
        <strain evidence="3 4">DSM 17586</strain>
    </source>
</reference>
<comment type="caution">
    <text evidence="3">The sequence shown here is derived from an EMBL/GenBank/DDBJ whole genome shotgun (WGS) entry which is preliminary data.</text>
</comment>
<accession>A0A2P8EWV3</accession>
<dbReference type="Gene3D" id="3.30.1200.10">
    <property type="entry name" value="YggU-like"/>
    <property type="match status" value="1"/>
</dbReference>
<dbReference type="PANTHER" id="PTHR13420:SF7">
    <property type="entry name" value="UPF0235 PROTEIN C15ORF40"/>
    <property type="match status" value="1"/>
</dbReference>
<keyword evidence="4" id="KW-1185">Reference proteome</keyword>
<dbReference type="SMART" id="SM01152">
    <property type="entry name" value="DUF167"/>
    <property type="match status" value="1"/>
</dbReference>
<dbReference type="NCBIfam" id="TIGR00251">
    <property type="entry name" value="DUF167 family protein"/>
    <property type="match status" value="1"/>
</dbReference>
<dbReference type="HAMAP" id="MF_00634">
    <property type="entry name" value="UPF0235"/>
    <property type="match status" value="1"/>
</dbReference>
<gene>
    <name evidence="3" type="ORF">CLV44_110119</name>
</gene>
<dbReference type="Pfam" id="PF02594">
    <property type="entry name" value="DUF167"/>
    <property type="match status" value="1"/>
</dbReference>
<evidence type="ECO:0000256" key="1">
    <source>
        <dbReference type="ARBA" id="ARBA00010364"/>
    </source>
</evidence>
<evidence type="ECO:0000313" key="4">
    <source>
        <dbReference type="Proteomes" id="UP000242133"/>
    </source>
</evidence>
<dbReference type="PANTHER" id="PTHR13420">
    <property type="entry name" value="UPF0235 PROTEIN C15ORF40"/>
    <property type="match status" value="1"/>
</dbReference>
<organism evidence="3 4">
    <name type="scientific">Marinobacterium halophilum</name>
    <dbReference type="NCBI Taxonomy" id="267374"/>
    <lineage>
        <taxon>Bacteria</taxon>
        <taxon>Pseudomonadati</taxon>
        <taxon>Pseudomonadota</taxon>
        <taxon>Gammaproteobacteria</taxon>
        <taxon>Oceanospirillales</taxon>
        <taxon>Oceanospirillaceae</taxon>
        <taxon>Marinobacterium</taxon>
    </lineage>
</organism>
<dbReference type="InterPro" id="IPR036591">
    <property type="entry name" value="YggU-like_sf"/>
</dbReference>
<dbReference type="OrthoDB" id="9800587at2"/>
<evidence type="ECO:0000256" key="2">
    <source>
        <dbReference type="HAMAP-Rule" id="MF_00634"/>
    </source>
</evidence>
<dbReference type="RefSeq" id="WP_106591715.1">
    <property type="nucleotide sequence ID" value="NZ_PYGI01000010.1"/>
</dbReference>
<dbReference type="GO" id="GO:0005737">
    <property type="term" value="C:cytoplasm"/>
    <property type="evidence" value="ECO:0007669"/>
    <property type="project" value="TreeGrafter"/>
</dbReference>
<protein>
    <recommendedName>
        <fullName evidence="2">UPF0235 protein CLV44_110119</fullName>
    </recommendedName>
</protein>
<proteinExistence type="inferred from homology"/>